<dbReference type="Proteomes" id="UP000010482">
    <property type="component" value="Chromosome"/>
</dbReference>
<dbReference type="InterPro" id="IPR055377">
    <property type="entry name" value="GH3_M"/>
</dbReference>
<dbReference type="EMBL" id="CP003944">
    <property type="protein sequence ID" value="AFZ49278.1"/>
    <property type="molecule type" value="Genomic_DNA"/>
</dbReference>
<feature type="domain" description="GH3 middle" evidence="1">
    <location>
        <begin position="344"/>
        <end position="415"/>
    </location>
</feature>
<dbReference type="InterPro" id="IPR004993">
    <property type="entry name" value="GH3"/>
</dbReference>
<sequence length="559" mass="63968">MATLPFQILTTLAHRAKNQLIQETKQPLAVQEQYLKTLLQHHQNTELGRHYHLEEIKTIDQFRSRLPILPYSAYDPYTERIAKGEKNLLTPDPVIYINVTSGSTGKQKKIPVTQRFQNSLGKANLASMGFLDSALRQRGKKLEKLLVTNPALIKGYTTGGIKYGPAGPGVLHTRRWLYEWLFAHPFTTLQVEDSFTRNYLCLLFSLRNPELGGLIANFPMLILRICRYLETYAASFVDDLEKGSLPTWLNLDPKMRSRLDRRFSAAPKRAQQLREILRSEGRLTPPLAWKNLAYIATARGGTSDFYFQHFSDYDLDQLPAFGAAYSTAEGTCGVYPDVNVDASVLTPNTGFFEFIPESEWETEQPNTLLATEVKPGERYRILMTNYSGFYRYDIGDVVEISDFFEQTPTLIFRHRRGGILSSTTEKTTEAHVTAVMRSLQKEWGITIHDFFVTLSEKEFPPHYLLNIELPPETNLEEGSHFLRRFDELLKETNLRYADKRLGEIPAPRLRILGKGSFDIVRQRQVDRGIPDSQLKFPHISEDRQLFAGLTVEKEITLAP</sequence>
<protein>
    <submittedName>
        <fullName evidence="3">GH3 auxin-responsive promoter-binding protein</fullName>
    </submittedName>
</protein>
<keyword evidence="4" id="KW-1185">Reference proteome</keyword>
<evidence type="ECO:0000313" key="4">
    <source>
        <dbReference type="Proteomes" id="UP000010482"/>
    </source>
</evidence>
<dbReference type="PANTHER" id="PTHR31901">
    <property type="entry name" value="GH3 DOMAIN-CONTAINING PROTEIN"/>
    <property type="match status" value="1"/>
</dbReference>
<gene>
    <name evidence="3" type="ORF">Dacsa_0494</name>
</gene>
<dbReference type="OrthoDB" id="614636at2"/>
<dbReference type="Pfam" id="PF03321">
    <property type="entry name" value="GH3"/>
    <property type="match status" value="1"/>
</dbReference>
<reference evidence="3" key="1">
    <citation type="submission" date="2012-04" db="EMBL/GenBank/DDBJ databases">
        <title>Finished genome of Dactylococcopsis salina PCC 8305.</title>
        <authorList>
            <consortium name="US DOE Joint Genome Institute"/>
            <person name="Gugger M."/>
            <person name="Coursin T."/>
            <person name="Rippka R."/>
            <person name="Tandeau De Marsac N."/>
            <person name="Huntemann M."/>
            <person name="Wei C.-L."/>
            <person name="Han J."/>
            <person name="Detter J.C."/>
            <person name="Han C."/>
            <person name="Tapia R."/>
            <person name="Daligault H."/>
            <person name="Chen A."/>
            <person name="Krypides N."/>
            <person name="Mavromatis K."/>
            <person name="Markowitz V."/>
            <person name="Szeto E."/>
            <person name="Ivanova N."/>
            <person name="Ovchinnikova G."/>
            <person name="Pagani I."/>
            <person name="Pati A."/>
            <person name="Goodwin L."/>
            <person name="Peters L."/>
            <person name="Pitluck S."/>
            <person name="Woyke T."/>
            <person name="Kerfeld C."/>
        </authorList>
    </citation>
    <scope>NUCLEOTIDE SEQUENCE [LARGE SCALE GENOMIC DNA]</scope>
    <source>
        <strain evidence="3">PCC 8305</strain>
    </source>
</reference>
<accession>K9YT60</accession>
<dbReference type="InterPro" id="IPR055378">
    <property type="entry name" value="GH3_C"/>
</dbReference>
<dbReference type="STRING" id="13035.Dacsa_0494"/>
<proteinExistence type="predicted"/>
<dbReference type="GO" id="GO:0016881">
    <property type="term" value="F:acid-amino acid ligase activity"/>
    <property type="evidence" value="ECO:0007669"/>
    <property type="project" value="TreeGrafter"/>
</dbReference>
<evidence type="ECO:0000313" key="3">
    <source>
        <dbReference type="EMBL" id="AFZ49278.1"/>
    </source>
</evidence>
<name>K9YT60_DACS8</name>
<dbReference type="Pfam" id="PF23571">
    <property type="entry name" value="GH3_M"/>
    <property type="match status" value="1"/>
</dbReference>
<dbReference type="RefSeq" id="WP_015228291.1">
    <property type="nucleotide sequence ID" value="NC_019780.1"/>
</dbReference>
<organism evidence="3 4">
    <name type="scientific">Dactylococcopsis salina (strain PCC 8305)</name>
    <name type="common">Myxobactron salinum</name>
    <dbReference type="NCBI Taxonomy" id="13035"/>
    <lineage>
        <taxon>Bacteria</taxon>
        <taxon>Bacillati</taxon>
        <taxon>Cyanobacteriota</taxon>
        <taxon>Cyanophyceae</taxon>
        <taxon>Nodosilineales</taxon>
        <taxon>Cymatolegaceae</taxon>
        <taxon>Dactylococcopsis</taxon>
    </lineage>
</organism>
<dbReference type="Pfam" id="PF23572">
    <property type="entry name" value="GH3_C"/>
    <property type="match status" value="1"/>
</dbReference>
<evidence type="ECO:0000259" key="2">
    <source>
        <dbReference type="Pfam" id="PF23572"/>
    </source>
</evidence>
<dbReference type="eggNOG" id="COG3568">
    <property type="taxonomic scope" value="Bacteria"/>
</dbReference>
<dbReference type="HOGENOM" id="CLU_016249_3_2_3"/>
<evidence type="ECO:0000259" key="1">
    <source>
        <dbReference type="Pfam" id="PF23571"/>
    </source>
</evidence>
<dbReference type="GO" id="GO:0005737">
    <property type="term" value="C:cytoplasm"/>
    <property type="evidence" value="ECO:0007669"/>
    <property type="project" value="TreeGrafter"/>
</dbReference>
<dbReference type="AlphaFoldDB" id="K9YT60"/>
<feature type="domain" description="GH3 C-terminal" evidence="2">
    <location>
        <begin position="431"/>
        <end position="544"/>
    </location>
</feature>
<dbReference type="PANTHER" id="PTHR31901:SF9">
    <property type="entry name" value="GH3 DOMAIN-CONTAINING PROTEIN"/>
    <property type="match status" value="1"/>
</dbReference>
<dbReference type="KEGG" id="dsl:Dacsa_0494"/>